<comment type="caution">
    <text evidence="2">The sequence shown here is derived from an EMBL/GenBank/DDBJ whole genome shotgun (WGS) entry which is preliminary data.</text>
</comment>
<dbReference type="Proteomes" id="UP000462014">
    <property type="component" value="Unassembled WGS sequence"/>
</dbReference>
<dbReference type="InterPro" id="IPR016040">
    <property type="entry name" value="NAD(P)-bd_dom"/>
</dbReference>
<gene>
    <name evidence="2" type="ORF">GO621_14730</name>
</gene>
<dbReference type="AlphaFoldDB" id="A0A7K1T0H8"/>
<dbReference type="PANTHER" id="PTHR14097:SF7">
    <property type="entry name" value="OXIDOREDUCTASE HTATIP2"/>
    <property type="match status" value="1"/>
</dbReference>
<keyword evidence="3" id="KW-1185">Reference proteome</keyword>
<evidence type="ECO:0000313" key="2">
    <source>
        <dbReference type="EMBL" id="MVN22780.1"/>
    </source>
</evidence>
<reference evidence="2 3" key="1">
    <citation type="submission" date="2019-12" db="EMBL/GenBank/DDBJ databases">
        <title>Mucilaginibacter sp. HMF7410 genome sequencing and assembly.</title>
        <authorList>
            <person name="Kang H."/>
            <person name="Cha I."/>
            <person name="Kim H."/>
            <person name="Joh K."/>
        </authorList>
    </citation>
    <scope>NUCLEOTIDE SEQUENCE [LARGE SCALE GENOMIC DNA]</scope>
    <source>
        <strain evidence="2 3">HMF7410</strain>
    </source>
</reference>
<dbReference type="InterPro" id="IPR036291">
    <property type="entry name" value="NAD(P)-bd_dom_sf"/>
</dbReference>
<dbReference type="EMBL" id="WPIK01000014">
    <property type="protein sequence ID" value="MVN22780.1"/>
    <property type="molecule type" value="Genomic_DNA"/>
</dbReference>
<evidence type="ECO:0000259" key="1">
    <source>
        <dbReference type="Pfam" id="PF13460"/>
    </source>
</evidence>
<dbReference type="SUPFAM" id="SSF51735">
    <property type="entry name" value="NAD(P)-binding Rossmann-fold domains"/>
    <property type="match status" value="1"/>
</dbReference>
<dbReference type="Gene3D" id="3.40.50.720">
    <property type="entry name" value="NAD(P)-binding Rossmann-like Domain"/>
    <property type="match status" value="1"/>
</dbReference>
<proteinExistence type="predicted"/>
<dbReference type="Pfam" id="PF13460">
    <property type="entry name" value="NAD_binding_10"/>
    <property type="match status" value="1"/>
</dbReference>
<protein>
    <submittedName>
        <fullName evidence="2">NAD(P)H-binding protein</fullName>
    </submittedName>
</protein>
<organism evidence="2 3">
    <name type="scientific">Mucilaginibacter arboris</name>
    <dbReference type="NCBI Taxonomy" id="2682090"/>
    <lineage>
        <taxon>Bacteria</taxon>
        <taxon>Pseudomonadati</taxon>
        <taxon>Bacteroidota</taxon>
        <taxon>Sphingobacteriia</taxon>
        <taxon>Sphingobacteriales</taxon>
        <taxon>Sphingobacteriaceae</taxon>
        <taxon>Mucilaginibacter</taxon>
    </lineage>
</organism>
<dbReference type="RefSeq" id="WP_157568372.1">
    <property type="nucleotide sequence ID" value="NZ_WPIK01000014.1"/>
</dbReference>
<sequence>MQYKAVIAGASGLIGGLLLKHLLDHHDYDEVVVLVRKELNFRHQKLKQLIVDFDRLEHYEQDINGHALFCCLGSTKSKTPDLSIYRKIDHDYPVQLAKIGAKNSMQQFHLVSALGANINSTTFYIKLKGETEADVKQVKLRRICISQPSLLTGNRQEKRITEQFATVIMKIINPFLIGKLQKYRSIPANTVALAMLNESLKSNPGIFTYTSDQIKKLA</sequence>
<accession>A0A7K1T0H8</accession>
<evidence type="ECO:0000313" key="3">
    <source>
        <dbReference type="Proteomes" id="UP000462014"/>
    </source>
</evidence>
<dbReference type="PANTHER" id="PTHR14097">
    <property type="entry name" value="OXIDOREDUCTASE HTATIP2"/>
    <property type="match status" value="1"/>
</dbReference>
<name>A0A7K1T0H8_9SPHI</name>
<feature type="domain" description="NAD(P)-binding" evidence="1">
    <location>
        <begin position="9"/>
        <end position="160"/>
    </location>
</feature>